<dbReference type="AlphaFoldDB" id="X1LR93"/>
<reference evidence="1" key="1">
    <citation type="journal article" date="2014" name="Front. Microbiol.">
        <title>High frequency of phylogenetically diverse reductive dehalogenase-homologous genes in deep subseafloor sedimentary metagenomes.</title>
        <authorList>
            <person name="Kawai M."/>
            <person name="Futagami T."/>
            <person name="Toyoda A."/>
            <person name="Takaki Y."/>
            <person name="Nishi S."/>
            <person name="Hori S."/>
            <person name="Arai W."/>
            <person name="Tsubouchi T."/>
            <person name="Morono Y."/>
            <person name="Uchiyama I."/>
            <person name="Ito T."/>
            <person name="Fujiyama A."/>
            <person name="Inagaki F."/>
            <person name="Takami H."/>
        </authorList>
    </citation>
    <scope>NUCLEOTIDE SEQUENCE</scope>
    <source>
        <strain evidence="1">Expedition CK06-06</strain>
    </source>
</reference>
<gene>
    <name evidence="1" type="ORF">S06H3_14733</name>
</gene>
<sequence>MKTEILSLIELYCERAKNKKRPASDLRGELIIFMNFLHSGGYEIVDRKRLIEIVKILKEITLIKRLEI</sequence>
<dbReference type="EMBL" id="BARV01007216">
    <property type="protein sequence ID" value="GAI04910.1"/>
    <property type="molecule type" value="Genomic_DNA"/>
</dbReference>
<proteinExistence type="predicted"/>
<accession>X1LR93</accession>
<comment type="caution">
    <text evidence="1">The sequence shown here is derived from an EMBL/GenBank/DDBJ whole genome shotgun (WGS) entry which is preliminary data.</text>
</comment>
<evidence type="ECO:0000313" key="1">
    <source>
        <dbReference type="EMBL" id="GAI04910.1"/>
    </source>
</evidence>
<name>X1LR93_9ZZZZ</name>
<organism evidence="1">
    <name type="scientific">marine sediment metagenome</name>
    <dbReference type="NCBI Taxonomy" id="412755"/>
    <lineage>
        <taxon>unclassified sequences</taxon>
        <taxon>metagenomes</taxon>
        <taxon>ecological metagenomes</taxon>
    </lineage>
</organism>
<protein>
    <submittedName>
        <fullName evidence="1">Uncharacterized protein</fullName>
    </submittedName>
</protein>